<protein>
    <submittedName>
        <fullName evidence="1">Uncharacterized protein</fullName>
    </submittedName>
</protein>
<gene>
    <name evidence="1" type="ORF">RBSWK_02747</name>
</gene>
<sequence length="53" mass="5834">MRTAKQTATLLTTPLITFRSRQGSIDVRQSLFPIADGSGVRRLQSADRCGKQV</sequence>
<accession>L7CH65</accession>
<organism evidence="1 2">
    <name type="scientific">Rhodopirellula baltica SWK14</name>
    <dbReference type="NCBI Taxonomy" id="993516"/>
    <lineage>
        <taxon>Bacteria</taxon>
        <taxon>Pseudomonadati</taxon>
        <taxon>Planctomycetota</taxon>
        <taxon>Planctomycetia</taxon>
        <taxon>Pirellulales</taxon>
        <taxon>Pirellulaceae</taxon>
        <taxon>Rhodopirellula</taxon>
    </lineage>
</organism>
<evidence type="ECO:0000313" key="1">
    <source>
        <dbReference type="EMBL" id="ELP33353.1"/>
    </source>
</evidence>
<dbReference type="Proteomes" id="UP000010959">
    <property type="component" value="Unassembled WGS sequence"/>
</dbReference>
<dbReference type="PATRIC" id="fig|993516.3.peg.2923"/>
<name>L7CH65_RHOBT</name>
<proteinExistence type="predicted"/>
<evidence type="ECO:0000313" key="2">
    <source>
        <dbReference type="Proteomes" id="UP000010959"/>
    </source>
</evidence>
<reference evidence="1 2" key="1">
    <citation type="journal article" date="2013" name="Mar. Genomics">
        <title>Expression of sulfatases in Rhodopirellula baltica and the diversity of sulfatases in the genus Rhodopirellula.</title>
        <authorList>
            <person name="Wegner C.E."/>
            <person name="Richter-Heitmann T."/>
            <person name="Klindworth A."/>
            <person name="Klockow C."/>
            <person name="Richter M."/>
            <person name="Achstetter T."/>
            <person name="Glockner F.O."/>
            <person name="Harder J."/>
        </authorList>
    </citation>
    <scope>NUCLEOTIDE SEQUENCE [LARGE SCALE GENOMIC DNA]</scope>
    <source>
        <strain evidence="1 2">SWK14</strain>
    </source>
</reference>
<dbReference type="EMBL" id="AMWG01000065">
    <property type="protein sequence ID" value="ELP33353.1"/>
    <property type="molecule type" value="Genomic_DNA"/>
</dbReference>
<dbReference type="AlphaFoldDB" id="L7CH65"/>
<comment type="caution">
    <text evidence="1">The sequence shown here is derived from an EMBL/GenBank/DDBJ whole genome shotgun (WGS) entry which is preliminary data.</text>
</comment>